<organism evidence="1 2">
    <name type="scientific">Citrobacter werkmanii</name>
    <dbReference type="NCBI Taxonomy" id="67827"/>
    <lineage>
        <taxon>Bacteria</taxon>
        <taxon>Pseudomonadati</taxon>
        <taxon>Pseudomonadota</taxon>
        <taxon>Gammaproteobacteria</taxon>
        <taxon>Enterobacterales</taxon>
        <taxon>Enterobacteriaceae</taxon>
        <taxon>Citrobacter</taxon>
        <taxon>Citrobacter freundii complex</taxon>
    </lineage>
</organism>
<evidence type="ECO:0008006" key="3">
    <source>
        <dbReference type="Google" id="ProtNLM"/>
    </source>
</evidence>
<dbReference type="EMBL" id="CAHPQX010000053">
    <property type="protein sequence ID" value="CAB5608371.1"/>
    <property type="molecule type" value="Genomic_DNA"/>
</dbReference>
<proteinExistence type="predicted"/>
<gene>
    <name evidence="1" type="ORF">GHA_05590</name>
</gene>
<sequence length="387" mass="43672">MDSINIVEKENSKNLLVIFSARNSAKGKFTFSGKFKSLPATKVYINDYNNEWYTNGVPDYPSDDALVDFLNECKSKYIKNGKLWIVGSSMGAYAALKFGALVGADRIIAFNPENKLGMKFSKSIENSNLISDEHNNFDLCSLKYNENSEIIIVSNNGNFVDYYSANKFKHAIPNSKVYVLNNFKNNILEELNQTKNVDDLLGLMISKGSSAGLSDLKKCTLFKDDEIEELKTLNEQLLLENKDVQVNIHLVEKMIQKCPDSGYFNFLYGLSLDVLGFKSSSVSYLNKALEYAPFLGRATIKLGQVYNELKEYDKAIFLLEPFCRKNFNIKALITLCSAYEKLGLFQSSLSALDYNILNNKAKAGKVTVERRRKMLLSKHPSLLSYTS</sequence>
<dbReference type="Gene3D" id="1.25.40.10">
    <property type="entry name" value="Tetratricopeptide repeat domain"/>
    <property type="match status" value="1"/>
</dbReference>
<name>A0A9N8CV51_9ENTR</name>
<dbReference type="AlphaFoldDB" id="A0A9N8CV51"/>
<dbReference type="SUPFAM" id="SSF53474">
    <property type="entry name" value="alpha/beta-Hydrolases"/>
    <property type="match status" value="1"/>
</dbReference>
<dbReference type="SUPFAM" id="SSF48452">
    <property type="entry name" value="TPR-like"/>
    <property type="match status" value="1"/>
</dbReference>
<evidence type="ECO:0000313" key="1">
    <source>
        <dbReference type="EMBL" id="CAB5608371.1"/>
    </source>
</evidence>
<protein>
    <recommendedName>
        <fullName evidence="3">Tetratricopeptide repeat protein</fullName>
    </recommendedName>
</protein>
<dbReference type="InterPro" id="IPR029058">
    <property type="entry name" value="AB_hydrolase_fold"/>
</dbReference>
<reference evidence="1" key="1">
    <citation type="submission" date="2020-05" db="EMBL/GenBank/DDBJ databases">
        <authorList>
            <person name="Delgado-Blas J."/>
        </authorList>
    </citation>
    <scope>NUCLEOTIDE SEQUENCE</scope>
    <source>
        <strain evidence="1">BB1459</strain>
    </source>
</reference>
<accession>A0A9N8CV51</accession>
<dbReference type="RefSeq" id="WP_220393342.1">
    <property type="nucleotide sequence ID" value="NZ_CAHPQX010000053.1"/>
</dbReference>
<dbReference type="InterPro" id="IPR011990">
    <property type="entry name" value="TPR-like_helical_dom_sf"/>
</dbReference>
<dbReference type="Gene3D" id="3.40.50.1820">
    <property type="entry name" value="alpha/beta hydrolase"/>
    <property type="match status" value="1"/>
</dbReference>
<evidence type="ECO:0000313" key="2">
    <source>
        <dbReference type="Proteomes" id="UP000834503"/>
    </source>
</evidence>
<comment type="caution">
    <text evidence="1">The sequence shown here is derived from an EMBL/GenBank/DDBJ whole genome shotgun (WGS) entry which is preliminary data.</text>
</comment>
<dbReference type="Proteomes" id="UP000834503">
    <property type="component" value="Unassembled WGS sequence"/>
</dbReference>